<sequence>MKTAIIGAGIAGLYLASRISRKSQVTVFERKKEIGNQACSGLFSRRILDHIPDSENLIENKIKYAFIHFPKKTLRLDFSKEFLVMNHSELDKLVSSKLEAEIILGCDIKKIPEGYDRIIGADGPLSFIRNELGLRNPLFKLGILGLQKKESYDDFVETWPIKKGGFLWKIPRGKNTEYGIMADKENARVVFEEFLSKRGIVLNDLRSKLIPQGLVLPSDGRITLAGDASGLTKPWSGGGVIWQLKAADILAECFPDFKKYAKIVKREFFFKILAGRIASRAVYFSGFNIPWIIPPRNLIEPDFLIKKSGERRF</sequence>
<organism evidence="1 2">
    <name type="scientific">Candidatus Nealsonbacteria bacterium RIFOXYB1_FULL_40_15</name>
    <dbReference type="NCBI Taxonomy" id="1801677"/>
    <lineage>
        <taxon>Bacteria</taxon>
        <taxon>Candidatus Nealsoniibacteriota</taxon>
    </lineage>
</organism>
<dbReference type="STRING" id="1801677.A2365_02320"/>
<dbReference type="PANTHER" id="PTHR42685:SF21">
    <property type="entry name" value="DEHYDROGENASE (FLAVOPROTEIN)-LIKE PROTEIN"/>
    <property type="match status" value="1"/>
</dbReference>
<dbReference type="EMBL" id="MHMM01000017">
    <property type="protein sequence ID" value="OGZ26710.1"/>
    <property type="molecule type" value="Genomic_DNA"/>
</dbReference>
<dbReference type="PANTHER" id="PTHR42685">
    <property type="entry name" value="GERANYLGERANYL DIPHOSPHATE REDUCTASE"/>
    <property type="match status" value="1"/>
</dbReference>
<dbReference type="SUPFAM" id="SSF51905">
    <property type="entry name" value="FAD/NAD(P)-binding domain"/>
    <property type="match status" value="1"/>
</dbReference>
<dbReference type="InterPro" id="IPR036188">
    <property type="entry name" value="FAD/NAD-bd_sf"/>
</dbReference>
<dbReference type="Pfam" id="PF13450">
    <property type="entry name" value="NAD_binding_8"/>
    <property type="match status" value="1"/>
</dbReference>
<evidence type="ECO:0008006" key="3">
    <source>
        <dbReference type="Google" id="ProtNLM"/>
    </source>
</evidence>
<evidence type="ECO:0000313" key="2">
    <source>
        <dbReference type="Proteomes" id="UP000177740"/>
    </source>
</evidence>
<proteinExistence type="predicted"/>
<evidence type="ECO:0000313" key="1">
    <source>
        <dbReference type="EMBL" id="OGZ26710.1"/>
    </source>
</evidence>
<dbReference type="InterPro" id="IPR050407">
    <property type="entry name" value="Geranylgeranyl_reductase"/>
</dbReference>
<dbReference type="Proteomes" id="UP000177740">
    <property type="component" value="Unassembled WGS sequence"/>
</dbReference>
<protein>
    <recommendedName>
        <fullName evidence="3">FAD-binding domain-containing protein</fullName>
    </recommendedName>
</protein>
<name>A0A1G2EMY9_9BACT</name>
<reference evidence="1 2" key="1">
    <citation type="journal article" date="2016" name="Nat. Commun.">
        <title>Thousands of microbial genomes shed light on interconnected biogeochemical processes in an aquifer system.</title>
        <authorList>
            <person name="Anantharaman K."/>
            <person name="Brown C.T."/>
            <person name="Hug L.A."/>
            <person name="Sharon I."/>
            <person name="Castelle C.J."/>
            <person name="Probst A.J."/>
            <person name="Thomas B.C."/>
            <person name="Singh A."/>
            <person name="Wilkins M.J."/>
            <person name="Karaoz U."/>
            <person name="Brodie E.L."/>
            <person name="Williams K.H."/>
            <person name="Hubbard S.S."/>
            <person name="Banfield J.F."/>
        </authorList>
    </citation>
    <scope>NUCLEOTIDE SEQUENCE [LARGE SCALE GENOMIC DNA]</scope>
</reference>
<gene>
    <name evidence="1" type="ORF">A2365_02320</name>
</gene>
<dbReference type="Gene3D" id="3.50.50.60">
    <property type="entry name" value="FAD/NAD(P)-binding domain"/>
    <property type="match status" value="1"/>
</dbReference>
<accession>A0A1G2EMY9</accession>
<dbReference type="AlphaFoldDB" id="A0A1G2EMY9"/>
<comment type="caution">
    <text evidence="1">The sequence shown here is derived from an EMBL/GenBank/DDBJ whole genome shotgun (WGS) entry which is preliminary data.</text>
</comment>